<reference evidence="5" key="1">
    <citation type="submission" date="2017-11" db="EMBL/GenBank/DDBJ databases">
        <title>Otitis media/interna in a cat caused by the recently described species Corynebacterium provencense.</title>
        <authorList>
            <person name="Kittl S."/>
            <person name="Brodard I."/>
            <person name="Rychener L."/>
            <person name="Jores J."/>
            <person name="Roosje P."/>
            <person name="Gobeli Brawand S."/>
        </authorList>
    </citation>
    <scope>NUCLEOTIDE SEQUENCE [LARGE SCALE GENOMIC DNA]</scope>
    <source>
        <strain evidence="5">17KM38</strain>
    </source>
</reference>
<evidence type="ECO:0000256" key="2">
    <source>
        <dbReference type="ARBA" id="ARBA00023002"/>
    </source>
</evidence>
<dbReference type="GO" id="GO:0016491">
    <property type="term" value="F:oxidoreductase activity"/>
    <property type="evidence" value="ECO:0007669"/>
    <property type="project" value="UniProtKB-KW"/>
</dbReference>
<dbReference type="PANTHER" id="PTHR44169:SF6">
    <property type="entry name" value="NADPH-DEPENDENT 1-ACYLDIHYDROXYACETONE PHOSPHATE REDUCTASE"/>
    <property type="match status" value="1"/>
</dbReference>
<dbReference type="PANTHER" id="PTHR44169">
    <property type="entry name" value="NADPH-DEPENDENT 1-ACYLDIHYDROXYACETONE PHOSPHATE REDUCTASE"/>
    <property type="match status" value="1"/>
</dbReference>
<gene>
    <name evidence="4" type="ORF">Csp1_01090</name>
</gene>
<dbReference type="RefSeq" id="WP_110480780.1">
    <property type="nucleotide sequence ID" value="NZ_CP024988.1"/>
</dbReference>
<evidence type="ECO:0000313" key="4">
    <source>
        <dbReference type="EMBL" id="AWT24937.1"/>
    </source>
</evidence>
<sequence length="238" mass="24879">MTSLNNAVVLVTGANRGIGEHFVAEALARGAAKVYATARHPRAWDDDRVVPLTLDVTDPDSIKAAAEAALDVTVVVNNAGVAPSTGSLLTLGDHELRSVMETNFFGPLQVARAFAPALTTADSAALIDLHSVLAWYPVAGIYSVSKAALASATNTLRLELAPSGVQVVGVYMAYVDTAMAAADAPSKIAPEDLVRAVFDTTEAGGYEVLADEQTVQVRSVLNQPVEVLHPQLAQEAHP</sequence>
<evidence type="ECO:0000313" key="5">
    <source>
        <dbReference type="Proteomes" id="UP000247696"/>
    </source>
</evidence>
<keyword evidence="2 4" id="KW-0560">Oxidoreductase</keyword>
<dbReference type="AlphaFoldDB" id="A0A2Z3YSD0"/>
<dbReference type="SUPFAM" id="SSF51735">
    <property type="entry name" value="NAD(P)-binding Rossmann-fold domains"/>
    <property type="match status" value="1"/>
</dbReference>
<dbReference type="KEGG" id="cpre:Csp1_01090"/>
<dbReference type="InterPro" id="IPR036291">
    <property type="entry name" value="NAD(P)-bd_dom_sf"/>
</dbReference>
<dbReference type="Proteomes" id="UP000247696">
    <property type="component" value="Chromosome"/>
</dbReference>
<organism evidence="4 5">
    <name type="scientific">Corynebacterium provencense</name>
    <dbReference type="NCBI Taxonomy" id="1737425"/>
    <lineage>
        <taxon>Bacteria</taxon>
        <taxon>Bacillati</taxon>
        <taxon>Actinomycetota</taxon>
        <taxon>Actinomycetes</taxon>
        <taxon>Mycobacteriales</taxon>
        <taxon>Corynebacteriaceae</taxon>
        <taxon>Corynebacterium</taxon>
    </lineage>
</organism>
<dbReference type="InterPro" id="IPR002347">
    <property type="entry name" value="SDR_fam"/>
</dbReference>
<evidence type="ECO:0000256" key="3">
    <source>
        <dbReference type="RuleBase" id="RU000363"/>
    </source>
</evidence>
<evidence type="ECO:0000256" key="1">
    <source>
        <dbReference type="ARBA" id="ARBA00006484"/>
    </source>
</evidence>
<protein>
    <submittedName>
        <fullName evidence="4">Putative oxidoreductase</fullName>
        <ecNumber evidence="4">1.-.-.-</ecNumber>
    </submittedName>
</protein>
<keyword evidence="5" id="KW-1185">Reference proteome</keyword>
<dbReference type="EMBL" id="CP024988">
    <property type="protein sequence ID" value="AWT24937.1"/>
    <property type="molecule type" value="Genomic_DNA"/>
</dbReference>
<dbReference type="Pfam" id="PF00106">
    <property type="entry name" value="adh_short"/>
    <property type="match status" value="1"/>
</dbReference>
<dbReference type="NCBIfam" id="NF006119">
    <property type="entry name" value="PRK08264.1-5"/>
    <property type="match status" value="1"/>
</dbReference>
<dbReference type="OrthoDB" id="3212478at2"/>
<name>A0A2Z3YSD0_9CORY</name>
<proteinExistence type="inferred from homology"/>
<dbReference type="PRINTS" id="PR00081">
    <property type="entry name" value="GDHRDH"/>
</dbReference>
<comment type="similarity">
    <text evidence="1 3">Belongs to the short-chain dehydrogenases/reductases (SDR) family.</text>
</comment>
<dbReference type="PRINTS" id="PR00080">
    <property type="entry name" value="SDRFAMILY"/>
</dbReference>
<dbReference type="Gene3D" id="3.40.50.720">
    <property type="entry name" value="NAD(P)-binding Rossmann-like Domain"/>
    <property type="match status" value="1"/>
</dbReference>
<dbReference type="EC" id="1.-.-.-" evidence="4"/>
<accession>A0A2Z3YSD0</accession>